<protein>
    <recommendedName>
        <fullName evidence="5">Protein TonB, links inner and outer membranes</fullName>
    </recommendedName>
</protein>
<evidence type="ECO:0000256" key="2">
    <source>
        <dbReference type="SAM" id="Phobius"/>
    </source>
</evidence>
<proteinExistence type="predicted"/>
<feature type="compositionally biased region" description="Basic and acidic residues" evidence="1">
    <location>
        <begin position="88"/>
        <end position="100"/>
    </location>
</feature>
<feature type="compositionally biased region" description="Polar residues" evidence="1">
    <location>
        <begin position="117"/>
        <end position="136"/>
    </location>
</feature>
<organism evidence="3 4">
    <name type="scientific">Flavisolibacter ginsengisoli DSM 18119</name>
    <dbReference type="NCBI Taxonomy" id="1121884"/>
    <lineage>
        <taxon>Bacteria</taxon>
        <taxon>Pseudomonadati</taxon>
        <taxon>Bacteroidota</taxon>
        <taxon>Chitinophagia</taxon>
        <taxon>Chitinophagales</taxon>
        <taxon>Chitinophagaceae</taxon>
        <taxon>Flavisolibacter</taxon>
    </lineage>
</organism>
<evidence type="ECO:0008006" key="5">
    <source>
        <dbReference type="Google" id="ProtNLM"/>
    </source>
</evidence>
<keyword evidence="2" id="KW-0812">Transmembrane</keyword>
<dbReference type="AlphaFoldDB" id="A0A1M5A9M5"/>
<feature type="compositionally biased region" description="Gly residues" evidence="1">
    <location>
        <begin position="168"/>
        <end position="186"/>
    </location>
</feature>
<keyword evidence="2" id="KW-0472">Membrane</keyword>
<sequence length="282" mass="29826">MSADFERQKNLQASGITAGIAVALLFIFIWVKFAIPHEEVPPVDEYVEVNLGSGDQGFGSDQPLLPGDPAPAQQTSYTPPQPVQSNEEAVKDVSSDETSHDAPPVIKPAVSKPEATKINSESKVVKSKATNPQPVITQAPPRPRAVLGRTVGGNGNGGNGADSYKPGGNEGIAGGNGDQGRPGGDPNGRNYNGAPRNFGVKVLSIPNQTFEDDFNQNAKIAMDIVVNENGKVVSANYQPKGSTGTATEKMKDIARKRAFELKFPTSDEGQKGTVIFNFKVRG</sequence>
<reference evidence="3 4" key="1">
    <citation type="submission" date="2016-11" db="EMBL/GenBank/DDBJ databases">
        <authorList>
            <person name="Jaros S."/>
            <person name="Januszkiewicz K."/>
            <person name="Wedrychowicz H."/>
        </authorList>
    </citation>
    <scope>NUCLEOTIDE SEQUENCE [LARGE SCALE GENOMIC DNA]</scope>
    <source>
        <strain evidence="3 4">DSM 18119</strain>
    </source>
</reference>
<dbReference type="OrthoDB" id="676306at2"/>
<dbReference type="Proteomes" id="UP000184048">
    <property type="component" value="Unassembled WGS sequence"/>
</dbReference>
<keyword evidence="2" id="KW-1133">Transmembrane helix</keyword>
<evidence type="ECO:0000313" key="3">
    <source>
        <dbReference type="EMBL" id="SHF26865.1"/>
    </source>
</evidence>
<feature type="transmembrane region" description="Helical" evidence="2">
    <location>
        <begin position="12"/>
        <end position="31"/>
    </location>
</feature>
<accession>A0A1M5A9M5</accession>
<feature type="compositionally biased region" description="Polar residues" evidence="1">
    <location>
        <begin position="72"/>
        <end position="87"/>
    </location>
</feature>
<dbReference type="EMBL" id="FQUU01000008">
    <property type="protein sequence ID" value="SHF26865.1"/>
    <property type="molecule type" value="Genomic_DNA"/>
</dbReference>
<evidence type="ECO:0000313" key="4">
    <source>
        <dbReference type="Proteomes" id="UP000184048"/>
    </source>
</evidence>
<dbReference type="RefSeq" id="WP_072835375.1">
    <property type="nucleotide sequence ID" value="NZ_FQUU01000008.1"/>
</dbReference>
<evidence type="ECO:0000256" key="1">
    <source>
        <dbReference type="SAM" id="MobiDB-lite"/>
    </source>
</evidence>
<gene>
    <name evidence="3" type="ORF">SAMN02745131_02194</name>
</gene>
<dbReference type="STRING" id="1121884.SAMN02745131_02194"/>
<keyword evidence="4" id="KW-1185">Reference proteome</keyword>
<feature type="compositionally biased region" description="Gly residues" evidence="1">
    <location>
        <begin position="150"/>
        <end position="160"/>
    </location>
</feature>
<name>A0A1M5A9M5_9BACT</name>
<feature type="region of interest" description="Disordered" evidence="1">
    <location>
        <begin position="54"/>
        <end position="195"/>
    </location>
</feature>